<organism evidence="1 2">
    <name type="scientific">Phocaeicola vulgatus</name>
    <name type="common">Bacteroides vulgatus</name>
    <dbReference type="NCBI Taxonomy" id="821"/>
    <lineage>
        <taxon>Bacteria</taxon>
        <taxon>Pseudomonadati</taxon>
        <taxon>Bacteroidota</taxon>
        <taxon>Bacteroidia</taxon>
        <taxon>Bacteroidales</taxon>
        <taxon>Bacteroidaceae</taxon>
        <taxon>Phocaeicola</taxon>
    </lineage>
</organism>
<accession>A0A414GW49</accession>
<gene>
    <name evidence="1" type="ORF">DW783_18430</name>
</gene>
<evidence type="ECO:0000313" key="2">
    <source>
        <dbReference type="Proteomes" id="UP000283429"/>
    </source>
</evidence>
<reference evidence="1 2" key="1">
    <citation type="submission" date="2018-08" db="EMBL/GenBank/DDBJ databases">
        <title>A genome reference for cultivated species of the human gut microbiota.</title>
        <authorList>
            <person name="Zou Y."/>
            <person name="Xue W."/>
            <person name="Luo G."/>
        </authorList>
    </citation>
    <scope>NUCLEOTIDE SEQUENCE [LARGE SCALE GENOMIC DNA]</scope>
    <source>
        <strain evidence="1 2">AM30-40</strain>
    </source>
</reference>
<comment type="caution">
    <text evidence="1">The sequence shown here is derived from an EMBL/GenBank/DDBJ whole genome shotgun (WGS) entry which is preliminary data.</text>
</comment>
<dbReference type="AlphaFoldDB" id="A0A414GW49"/>
<evidence type="ECO:0008006" key="3">
    <source>
        <dbReference type="Google" id="ProtNLM"/>
    </source>
</evidence>
<name>A0A414GW49_PHOVU</name>
<protein>
    <recommendedName>
        <fullName evidence="3">Peptidase family U32</fullName>
    </recommendedName>
</protein>
<dbReference type="Proteomes" id="UP000283429">
    <property type="component" value="Unassembled WGS sequence"/>
</dbReference>
<sequence>MNKLFEVPYNFSKTLLSFYKKNQQNISFLFVPPYMNDSINTRTSIETHRKGSCYMPRTREEYEEHLNNIVKAGLKFVILWQDPNLSISKDMILYYKELGAAGFIIGNNDSAKIIKDIDANLVVICSLVQRICSQALTRDFKYYDKVLLYYPYNRGIDALKELFFMKEKIILMPNTLCHVDCPSRHHWFPNLKRNFSQKTDCPAIVDVTMSGFISPEDLYLFDEHIGGYKIQGREYTTDLIIYICSIYFERTSSVELLNAMMGEDLARKMLLNKQSMLLEDYYNIKSNKIKSNYYPY</sequence>
<evidence type="ECO:0000313" key="1">
    <source>
        <dbReference type="EMBL" id="RHD73879.1"/>
    </source>
</evidence>
<proteinExistence type="predicted"/>
<dbReference type="EMBL" id="QSJM01000070">
    <property type="protein sequence ID" value="RHD73879.1"/>
    <property type="molecule type" value="Genomic_DNA"/>
</dbReference>
<dbReference type="RefSeq" id="WP_147392933.1">
    <property type="nucleotide sequence ID" value="NZ_QSJM01000070.1"/>
</dbReference>